<dbReference type="OrthoDB" id="9797653at2"/>
<dbReference type="RefSeq" id="WP_045026649.1">
    <property type="nucleotide sequence ID" value="NZ_JRHC01000001.1"/>
</dbReference>
<dbReference type="Gene3D" id="3.40.50.10540">
    <property type="entry name" value="Crotonobetainyl-coa:carnitine coa-transferase, domain 1"/>
    <property type="match status" value="1"/>
</dbReference>
<dbReference type="InterPro" id="IPR044855">
    <property type="entry name" value="CoA-Trfase_III_dom3_sf"/>
</dbReference>
<dbReference type="PATRIC" id="fig|1544798.3.peg.1207"/>
<dbReference type="GO" id="GO:0008410">
    <property type="term" value="F:CoA-transferase activity"/>
    <property type="evidence" value="ECO:0007669"/>
    <property type="project" value="TreeGrafter"/>
</dbReference>
<evidence type="ECO:0000313" key="3">
    <source>
        <dbReference type="Proteomes" id="UP000032544"/>
    </source>
</evidence>
<dbReference type="Proteomes" id="UP000032544">
    <property type="component" value="Unassembled WGS sequence"/>
</dbReference>
<reference evidence="2 3" key="1">
    <citation type="submission" date="2014-09" db="EMBL/GenBank/DDBJ databases">
        <title>Draft Genome Sequence of Draconibacterium sp. JN14CK-3.</title>
        <authorList>
            <person name="Dong C."/>
            <person name="Lai Q."/>
            <person name="Shao Z."/>
        </authorList>
    </citation>
    <scope>NUCLEOTIDE SEQUENCE [LARGE SCALE GENOMIC DNA]</scope>
    <source>
        <strain evidence="2 3">JN14CK-3</strain>
    </source>
</reference>
<evidence type="ECO:0000256" key="1">
    <source>
        <dbReference type="ARBA" id="ARBA00022679"/>
    </source>
</evidence>
<protein>
    <recommendedName>
        <fullName evidence="4">CoA transferase</fullName>
    </recommendedName>
</protein>
<dbReference type="AlphaFoldDB" id="A0A0D8JDG0"/>
<dbReference type="InterPro" id="IPR050483">
    <property type="entry name" value="CoA-transferase_III_domain"/>
</dbReference>
<comment type="caution">
    <text evidence="2">The sequence shown here is derived from an EMBL/GenBank/DDBJ whole genome shotgun (WGS) entry which is preliminary data.</text>
</comment>
<dbReference type="InterPro" id="IPR023606">
    <property type="entry name" value="CoA-Trfase_III_dom_1_sf"/>
</dbReference>
<dbReference type="SUPFAM" id="SSF89796">
    <property type="entry name" value="CoA-transferase family III (CaiB/BaiF)"/>
    <property type="match status" value="1"/>
</dbReference>
<dbReference type="EMBL" id="JRHC01000001">
    <property type="protein sequence ID" value="KJF44970.1"/>
    <property type="molecule type" value="Genomic_DNA"/>
</dbReference>
<proteinExistence type="predicted"/>
<name>A0A0D8JDG0_9BACT</name>
<evidence type="ECO:0008006" key="4">
    <source>
        <dbReference type="Google" id="ProtNLM"/>
    </source>
</evidence>
<dbReference type="Gene3D" id="3.30.1540.10">
    <property type="entry name" value="formyl-coa transferase, domain 3"/>
    <property type="match status" value="1"/>
</dbReference>
<dbReference type="PANTHER" id="PTHR48207">
    <property type="entry name" value="SUCCINATE--HYDROXYMETHYLGLUTARATE COA-TRANSFERASE"/>
    <property type="match status" value="1"/>
</dbReference>
<evidence type="ECO:0000313" key="2">
    <source>
        <dbReference type="EMBL" id="KJF44970.1"/>
    </source>
</evidence>
<keyword evidence="3" id="KW-1185">Reference proteome</keyword>
<accession>A0A0D8JDG0</accession>
<dbReference type="PANTHER" id="PTHR48207:SF4">
    <property type="entry name" value="BLL6097 PROTEIN"/>
    <property type="match status" value="1"/>
</dbReference>
<dbReference type="InterPro" id="IPR003673">
    <property type="entry name" value="CoA-Trfase_fam_III"/>
</dbReference>
<dbReference type="Pfam" id="PF02515">
    <property type="entry name" value="CoA_transf_3"/>
    <property type="match status" value="1"/>
</dbReference>
<dbReference type="STRING" id="1544798.LH29_06000"/>
<keyword evidence="1" id="KW-0808">Transferase</keyword>
<gene>
    <name evidence="2" type="ORF">LH29_06000</name>
</gene>
<sequence length="395" mass="43862">MEQHGPLKGLVVADLSQLAQGPWATQMMGDMGAEIIKIEPPKGDWMRHYSYGNLYPEGESISFISFNRNKKSIALDLKSDEGKKIARDIIAKADILLENFRPGVMERLGLGYDEMIKLNPKLVYCSSSGYGSSGPYLKRPGQDLLAQSLSGGPFLNGKKGDLPVVTAVGQADLLTSLFIVQSVLAAIYSRSVTGKGQKIEANLLNSAVGFHIQEVTAYLHKGSNPERSQSGIPNPWLGAPYGLYDTSDGYIAIGMSSVRKVAKVIGLTKYDEEKFDSNNIIENRDQIRWDFNAVFKTKTTSSWLELLLADDVWCSQVNSFDEMVEDPQIKHNNMILEYEHPTVGKVKTTGFPVKFSDTPQKIEKPAPLLNEHAAEILKEFCGYPEEKIQKFFNDK</sequence>
<organism evidence="2 3">
    <name type="scientific">Draconibacterium sediminis</name>
    <dbReference type="NCBI Taxonomy" id="1544798"/>
    <lineage>
        <taxon>Bacteria</taxon>
        <taxon>Pseudomonadati</taxon>
        <taxon>Bacteroidota</taxon>
        <taxon>Bacteroidia</taxon>
        <taxon>Marinilabiliales</taxon>
        <taxon>Prolixibacteraceae</taxon>
        <taxon>Draconibacterium</taxon>
    </lineage>
</organism>